<name>A0A5P9CGJ4_9VIBR</name>
<proteinExistence type="predicted"/>
<dbReference type="OrthoDB" id="5878238at2"/>
<reference evidence="2 3" key="1">
    <citation type="submission" date="2019-10" db="EMBL/GenBank/DDBJ databases">
        <title>Complete genome sequence of Vibrio sp. strain THAF100, isolated from non-filtered water from the water column of tank 6 of a marine aquarium containing stony-coral fragments. Water maintained at 26 degree C.</title>
        <authorList>
            <person name="Ruckert C."/>
            <person name="Franco A."/>
            <person name="Kalinowski J."/>
            <person name="Glaeser S."/>
        </authorList>
    </citation>
    <scope>NUCLEOTIDE SEQUENCE [LARGE SCALE GENOMIC DNA]</scope>
    <source>
        <strain evidence="2 3">THAF100</strain>
    </source>
</reference>
<evidence type="ECO:0008006" key="4">
    <source>
        <dbReference type="Google" id="ProtNLM"/>
    </source>
</evidence>
<dbReference type="AlphaFoldDB" id="A0A5P9CGJ4"/>
<dbReference type="Proteomes" id="UP000326936">
    <property type="component" value="Chromosome"/>
</dbReference>
<keyword evidence="1" id="KW-0732">Signal</keyword>
<protein>
    <recommendedName>
        <fullName evidence="4">Outer membrane protein A</fullName>
    </recommendedName>
</protein>
<dbReference type="EMBL" id="CP045350">
    <property type="protein sequence ID" value="QFT25390.1"/>
    <property type="molecule type" value="Genomic_DNA"/>
</dbReference>
<feature type="chain" id="PRO_5024979966" description="Outer membrane protein A" evidence="1">
    <location>
        <begin position="20"/>
        <end position="87"/>
    </location>
</feature>
<accession>A0A5P9CGJ4</accession>
<evidence type="ECO:0000313" key="2">
    <source>
        <dbReference type="EMBL" id="QFT25390.1"/>
    </source>
</evidence>
<dbReference type="RefSeq" id="WP_152429647.1">
    <property type="nucleotide sequence ID" value="NZ_CBCSDK010000003.1"/>
</dbReference>
<organism evidence="2 3">
    <name type="scientific">Vibrio aquimaris</name>
    <dbReference type="NCBI Taxonomy" id="2587862"/>
    <lineage>
        <taxon>Bacteria</taxon>
        <taxon>Pseudomonadati</taxon>
        <taxon>Pseudomonadota</taxon>
        <taxon>Gammaproteobacteria</taxon>
        <taxon>Vibrionales</taxon>
        <taxon>Vibrionaceae</taxon>
        <taxon>Vibrio</taxon>
    </lineage>
</organism>
<gene>
    <name evidence="2" type="ORF">FIV01_02910</name>
</gene>
<evidence type="ECO:0000256" key="1">
    <source>
        <dbReference type="SAM" id="SignalP"/>
    </source>
</evidence>
<sequence length="87" mass="9237">MKKAVLAALVAAALFQAVGSEYVNHGWYIGLDVIDTELSANNWTGNQGSFNSASDVSSSSFAAAVGYDFKLAEPFSLGVELEYAYYG</sequence>
<dbReference type="KEGG" id="vaq:FIV01_02910"/>
<evidence type="ECO:0000313" key="3">
    <source>
        <dbReference type="Proteomes" id="UP000326936"/>
    </source>
</evidence>
<keyword evidence="3" id="KW-1185">Reference proteome</keyword>
<feature type="signal peptide" evidence="1">
    <location>
        <begin position="1"/>
        <end position="19"/>
    </location>
</feature>